<proteinExistence type="predicted"/>
<feature type="region of interest" description="Disordered" evidence="1">
    <location>
        <begin position="1"/>
        <end position="25"/>
    </location>
</feature>
<comment type="caution">
    <text evidence="2">The sequence shown here is derived from an EMBL/GenBank/DDBJ whole genome shotgun (WGS) entry which is preliminary data.</text>
</comment>
<gene>
    <name evidence="2" type="ORF">R54839_PPFHFPJH_00278</name>
</gene>
<accession>A0ABN9YJU3</accession>
<reference evidence="2 3" key="1">
    <citation type="submission" date="2023-10" db="EMBL/GenBank/DDBJ databases">
        <authorList>
            <person name="Botero Cardona J."/>
        </authorList>
    </citation>
    <scope>NUCLEOTIDE SEQUENCE [LARGE SCALE GENOMIC DNA]</scope>
    <source>
        <strain evidence="2 3">R-54839</strain>
    </source>
</reference>
<dbReference type="SUPFAM" id="SSF56655">
    <property type="entry name" value="Carbohydrate phosphatase"/>
    <property type="match status" value="1"/>
</dbReference>
<dbReference type="PRINTS" id="PR00377">
    <property type="entry name" value="IMPHPHTASES"/>
</dbReference>
<keyword evidence="2" id="KW-0378">Hydrolase</keyword>
<organism evidence="2 3">
    <name type="scientific">Fructobacillus fructosus</name>
    <dbReference type="NCBI Taxonomy" id="1631"/>
    <lineage>
        <taxon>Bacteria</taxon>
        <taxon>Bacillati</taxon>
        <taxon>Bacillota</taxon>
        <taxon>Bacilli</taxon>
        <taxon>Lactobacillales</taxon>
        <taxon>Lactobacillaceae</taxon>
        <taxon>Fructobacillus</taxon>
    </lineage>
</organism>
<keyword evidence="3" id="KW-1185">Reference proteome</keyword>
<dbReference type="GO" id="GO:0052834">
    <property type="term" value="F:inositol monophosphate phosphatase activity"/>
    <property type="evidence" value="ECO:0007669"/>
    <property type="project" value="UniProtKB-EC"/>
</dbReference>
<evidence type="ECO:0000313" key="3">
    <source>
        <dbReference type="Proteomes" id="UP001314261"/>
    </source>
</evidence>
<dbReference type="Gene3D" id="3.40.190.80">
    <property type="match status" value="1"/>
</dbReference>
<evidence type="ECO:0000256" key="1">
    <source>
        <dbReference type="SAM" id="MobiDB-lite"/>
    </source>
</evidence>
<dbReference type="EC" id="3.1.3.25" evidence="2"/>
<dbReference type="Pfam" id="PF00459">
    <property type="entry name" value="Inositol_P"/>
    <property type="match status" value="1"/>
</dbReference>
<protein>
    <submittedName>
        <fullName evidence="2">Inositol monophosphatase family (SuhB)</fullName>
        <ecNumber evidence="2">3.1.3.25</ecNumber>
    </submittedName>
</protein>
<dbReference type="Proteomes" id="UP001314261">
    <property type="component" value="Unassembled WGS sequence"/>
</dbReference>
<dbReference type="Gene3D" id="3.30.540.10">
    <property type="entry name" value="Fructose-1,6-Bisphosphatase, subunit A, domain 1"/>
    <property type="match status" value="1"/>
</dbReference>
<name>A0ABN9YJU3_9LACO</name>
<dbReference type="EMBL" id="CAUZLR010000001">
    <property type="protein sequence ID" value="CAK1227753.1"/>
    <property type="molecule type" value="Genomic_DNA"/>
</dbReference>
<evidence type="ECO:0000313" key="2">
    <source>
        <dbReference type="EMBL" id="CAK1227753.1"/>
    </source>
</evidence>
<dbReference type="InterPro" id="IPR000760">
    <property type="entry name" value="Inositol_monophosphatase-like"/>
</dbReference>
<dbReference type="PANTHER" id="PTHR20854:SF4">
    <property type="entry name" value="INOSITOL-1-MONOPHOSPHATASE-RELATED"/>
    <property type="match status" value="1"/>
</dbReference>
<sequence>MKRLAQQTKEERQKQAPDVSYKNGDRRNLVTDLDRANQRVLIEKVQSLDPEARFVCEEAGERRATTMAGQVWFIDPIDGTLNFVLEDRDYAIMMALYQDGEPVLGWICDVPAGRLFHGGKQTGVYMDNQALPVVKNQSLRDAVVIVSGRRLVVGEKPYGEMALQARAVRVIGSAGISFTRLFTGSAQAYLSKLSPWDLAAGRALAEGLGYQVKNLDGSLPNMLLSNSVLIATNEIHREISKMAKD</sequence>
<dbReference type="CDD" id="cd01637">
    <property type="entry name" value="IMPase_like"/>
    <property type="match status" value="1"/>
</dbReference>
<dbReference type="PANTHER" id="PTHR20854">
    <property type="entry name" value="INOSITOL MONOPHOSPHATASE"/>
    <property type="match status" value="1"/>
</dbReference>